<dbReference type="Proteomes" id="UP000183924">
    <property type="component" value="Unassembled WGS sequence"/>
</dbReference>
<name>A0A1J8NJ31_9COXI</name>
<protein>
    <recommendedName>
        <fullName evidence="1">Ig-like domain-containing protein</fullName>
    </recommendedName>
</protein>
<evidence type="ECO:0000313" key="3">
    <source>
        <dbReference type="Proteomes" id="UP000183924"/>
    </source>
</evidence>
<dbReference type="OrthoDB" id="5650789at2"/>
<proteinExistence type="predicted"/>
<sequence length="939" mass="108258">MTTEKLSLYDNFTLRGESYKAGMLLLIKYLTEQEWKLGNKFSARLDFIGEQIERLYKDYADDLKREKISSFKAANESFTNRLLKSYISILDFHTTLETPFQSLLVAERYSVWLKGRRSFETQVSFPARENDTNPKNLNIVLSEKPLVDKELLFPEYSDNDTLWLKSLAIWQQSFIIENQKELAACSIPSSLRNVPGLANLSYHECKINNAVALSYFRHAAQLPIDLLENKNTDDEQFRLTCLNLASQIRLSLKEKSDVLESTSELVILSQSILSPGKIASAKAKFFSRASDNDTQIYALKERAVKLFQYALANPETSIEDLKVKALFFTQNEQNENLFYKDFLKKWRLFDQDNKAYQYKPIRLTLLSTNNPFNVLRHFGTYPLQNKHNEFNTALLLGAVARYLNPLFQLKPKINQQNKGVESWPQLIKYMNQFEKAESFNFQLRKLIKELNFCEKVGKISANSRKSLVKMLESFFNEEIRKILGENVFQLLHALQTLLSIPSGQGVLASDERHKPQLRSFAETIIVNCLGGVSWIACKSGKDRTGGASIAADAAAVYYHQNKKFPHYQDNKSDRGNYLTLLEELFKSKHQQHVASENAPGAEGLVKSTYFLPSDLKLDVETVQLETKLARLNKPKAVKNTPTEFFNLRILNEDLQDIKDKTINVTLGTNVTEGDWERNWEVYFINGRSVKELRKNKMFESKQDLSQFIETHLLEQIEDKELKKYYIALVLYSFHQGGFPHTFSKLSMQLMNECYQQHNQNAIIGQPDMRINFSWSEDGKGIQIEEINTYKEKKSFDTSDNEVVLVEKGDYYCQTSSCISLNLSKVKNNGYKLAASIQSANINCTEELLKPVFFLKKSNLSEAFIHLLQLFLAAIKRYFDKLVKFDPVLNERWLSKANSAFFQKSTATAESEKREQQFHLLDMISPDFLIINDRMRVAST</sequence>
<reference evidence="2 3" key="1">
    <citation type="submission" date="2016-03" db="EMBL/GenBank/DDBJ databases">
        <title>Comparative genomics of Rickettsiella.</title>
        <authorList>
            <person name="Chandler C."/>
            <person name="Wang Y."/>
        </authorList>
    </citation>
    <scope>NUCLEOTIDE SEQUENCE [LARGE SCALE GENOMIC DNA]</scope>
    <source>
        <strain evidence="2 3">RCFS May 2013</strain>
    </source>
</reference>
<evidence type="ECO:0000313" key="2">
    <source>
        <dbReference type="EMBL" id="OIZ94086.1"/>
    </source>
</evidence>
<organism evidence="2 3">
    <name type="scientific">Candidatus Rickettsiella isopodorum</name>
    <dbReference type="NCBI Taxonomy" id="1225476"/>
    <lineage>
        <taxon>Bacteria</taxon>
        <taxon>Pseudomonadati</taxon>
        <taxon>Pseudomonadota</taxon>
        <taxon>Gammaproteobacteria</taxon>
        <taxon>Legionellales</taxon>
        <taxon>Coxiellaceae</taxon>
        <taxon>Rickettsiella</taxon>
    </lineage>
</organism>
<dbReference type="InterPro" id="IPR007110">
    <property type="entry name" value="Ig-like_dom"/>
</dbReference>
<dbReference type="RefSeq" id="WP_071662580.1">
    <property type="nucleotide sequence ID" value="NZ_LUKY01000033.1"/>
</dbReference>
<feature type="domain" description="Ig-like" evidence="1">
    <location>
        <begin position="753"/>
        <end position="823"/>
    </location>
</feature>
<evidence type="ECO:0000259" key="1">
    <source>
        <dbReference type="PROSITE" id="PS50835"/>
    </source>
</evidence>
<accession>A0A1J8NJ31</accession>
<dbReference type="AlphaFoldDB" id="A0A1J8NJ31"/>
<gene>
    <name evidence="2" type="ORF">A1D18_04245</name>
</gene>
<dbReference type="EMBL" id="LUKY01000033">
    <property type="protein sequence ID" value="OIZ94086.1"/>
    <property type="molecule type" value="Genomic_DNA"/>
</dbReference>
<comment type="caution">
    <text evidence="2">The sequence shown here is derived from an EMBL/GenBank/DDBJ whole genome shotgun (WGS) entry which is preliminary data.</text>
</comment>
<dbReference type="PROSITE" id="PS50835">
    <property type="entry name" value="IG_LIKE"/>
    <property type="match status" value="1"/>
</dbReference>
<keyword evidence="3" id="KW-1185">Reference proteome</keyword>